<feature type="region of interest" description="Disordered" evidence="1">
    <location>
        <begin position="649"/>
        <end position="721"/>
    </location>
</feature>
<reference evidence="2" key="1">
    <citation type="submission" date="2020-06" db="EMBL/GenBank/DDBJ databases">
        <authorList>
            <consortium name="Plant Systems Biology data submission"/>
        </authorList>
    </citation>
    <scope>NUCLEOTIDE SEQUENCE</scope>
    <source>
        <strain evidence="2">D6</strain>
    </source>
</reference>
<dbReference type="EMBL" id="CAICTM010001575">
    <property type="protein sequence ID" value="CAB9524731.1"/>
    <property type="molecule type" value="Genomic_DNA"/>
</dbReference>
<feature type="compositionally biased region" description="Polar residues" evidence="1">
    <location>
        <begin position="452"/>
        <end position="471"/>
    </location>
</feature>
<protein>
    <submittedName>
        <fullName evidence="2">Uncharacterized protein</fullName>
    </submittedName>
</protein>
<sequence>MTSTNSMSEEEDTTNDTQNEEGNTMDASFDLDMQLALALMAEESANAGGTTVGNIFGYSGAVGAALAISLRQEENSGAACPPPPPLMRGLQHNDDDQQQENPLGSTKGKKPRMNGDEAAEDLAGKNNGESETKGKSPQDDLDHQIALAEANEEHSATGSAQECYEEDHLIALAQAKKENEAAACLSVAGKAWNFVSAIVEEHRRIVASDVANKGLAADLRMETIGIDDMMFTSERLLETQAIFGLSETKDTRVDIGYHYTCSQNLEHIQANGLLTKADRDEKGVASNFNGSVWGDGVYSGNNPFSFARFGDTGLLVARLHGTKNPACRGGGGFVGDTAIASQGTPHEMVILRQSSQCVPLLRFKRPVNPDDDVDGAIWHAHRRLQGVVDAFFNDGAKTVVSAMPRPANLGLRNSCVSSSQSGPSNNYYGAVTPVWAQAPALVSAPISSPALTWTPNSKAKGKGTSNSSQSLDAPVDSWYEKWKRRRTLTENEEIKRELGSSPCQSETYRRANGSEVDTSLEWMRVLRYSREKLVCDGMDTLVIVCCFNTTDCISGIGHRIAYLPDSPDHRALVERLAGAFSSGVLDKDTWALLPHRTSPYRSCNSFAVDYAKTLTKLGVSPVPVGGGELFGSAKKRTCEPQKEDQGMALLKAASPASPRIVPRKFDRKSDTDRQEHPSSLKRPLMLRPAGHRPDEDCQERPPAPSHPSIVPAGASPVCQCH</sequence>
<name>A0A9N8ESK4_9STRA</name>
<feature type="compositionally biased region" description="Low complexity" evidence="1">
    <location>
        <begin position="15"/>
        <end position="27"/>
    </location>
</feature>
<feature type="compositionally biased region" description="Basic and acidic residues" evidence="1">
    <location>
        <begin position="663"/>
        <end position="678"/>
    </location>
</feature>
<evidence type="ECO:0000313" key="3">
    <source>
        <dbReference type="Proteomes" id="UP001153069"/>
    </source>
</evidence>
<gene>
    <name evidence="2" type="ORF">SEMRO_1577_G283560.1</name>
</gene>
<organism evidence="2 3">
    <name type="scientific">Seminavis robusta</name>
    <dbReference type="NCBI Taxonomy" id="568900"/>
    <lineage>
        <taxon>Eukaryota</taxon>
        <taxon>Sar</taxon>
        <taxon>Stramenopiles</taxon>
        <taxon>Ochrophyta</taxon>
        <taxon>Bacillariophyta</taxon>
        <taxon>Bacillariophyceae</taxon>
        <taxon>Bacillariophycidae</taxon>
        <taxon>Naviculales</taxon>
        <taxon>Naviculaceae</taxon>
        <taxon>Seminavis</taxon>
    </lineage>
</organism>
<feature type="region of interest" description="Disordered" evidence="1">
    <location>
        <begin position="75"/>
        <end position="140"/>
    </location>
</feature>
<keyword evidence="3" id="KW-1185">Reference proteome</keyword>
<proteinExistence type="predicted"/>
<comment type="caution">
    <text evidence="2">The sequence shown here is derived from an EMBL/GenBank/DDBJ whole genome shotgun (WGS) entry which is preliminary data.</text>
</comment>
<evidence type="ECO:0000256" key="1">
    <source>
        <dbReference type="SAM" id="MobiDB-lite"/>
    </source>
</evidence>
<feature type="region of interest" description="Disordered" evidence="1">
    <location>
        <begin position="452"/>
        <end position="472"/>
    </location>
</feature>
<feature type="compositionally biased region" description="Basic and acidic residues" evidence="1">
    <location>
        <begin position="128"/>
        <end position="140"/>
    </location>
</feature>
<evidence type="ECO:0000313" key="2">
    <source>
        <dbReference type="EMBL" id="CAB9524731.1"/>
    </source>
</evidence>
<dbReference type="AlphaFoldDB" id="A0A9N8ESK4"/>
<dbReference type="OrthoDB" id="10672413at2759"/>
<feature type="region of interest" description="Disordered" evidence="1">
    <location>
        <begin position="1"/>
        <end position="27"/>
    </location>
</feature>
<dbReference type="Proteomes" id="UP001153069">
    <property type="component" value="Unassembled WGS sequence"/>
</dbReference>
<accession>A0A9N8ESK4</accession>